<name>A0A7J6N0A4_PERCH</name>
<dbReference type="AlphaFoldDB" id="A0A7J6N0A4"/>
<proteinExistence type="predicted"/>
<sequence>MVLPLTEVSPGEYEVVGPAKHGITARLLEGHLVPDPSVPGYTPPSGAQDSLPSLQDSLLLSLRGVPGTQVYVTEDAGGYLGRCTVKKLLNNGQEVVLHRDDQAGRRGFVIATNSVEYIIPPADFDPVQSIQEALRADALYREERRRKHISFRRESVPLEMPPFFFTEQAASEFVFLDVGVADAVKGIKDKIETKTGISAGNQSLTLLGERLDESRFMYEYNSNKATKLHLVLHNYGPLAVTVMDDKTNTFKIETDAAATVDSMKRKLQEIASVPVDEQELIFAGKPECNDTVVSDYMMHESTRHIFLRLTTRVEISVENVVPPKSKITLDVEPSWTLEDIQRLTQRVYGIPSDHQMWFIAGSGQRLERGRSVADCNCRGLSTVDMMLSILGVPQISAKTVSGEIYRTEVKPSDSTADLKSKVHFKTGVPPDQQEIFVGEKLLSEEGILADHIKTETRVACTLRIRGYVKLFVETGVSEAYVVHTATTATVRTVKEEIGNKMGLCVLSQPLICDDAELEDGRALSDYFGDGRGPFFAVEVQGMLKVAVDAGVRGQFDVTIGDTQSGKDLKFRVCQELVLPTDHVKILWKGSEVAHDSSLSMMHENTGPLAVEVNTGMEIYVEADKKEFTLTVSASDTIKTIKALAEELGVNLENQVLCYEVTPLCAEKTLEDYNIRNGDYLDVLARRLFGCTEDLDNPILDYSMHLYLLAQCPLRLALVTTSVRSASTRLELSRLSENPQYRVALLGMKAALEILNEDPTAKWQVSSDTIGELDDLLESCLVPSEAGILDDETAAGKYRTETLASVLEMVAAVSPRMVTDAEEFGDYFVEDWARSKIHKLLIRSDQFGSSQCGVLANFLRRCSATDPAARGKLIDNIASRVITALRGTKAAKIISRSLVQNPDSAVDFKLISRLEGSHCTLSADIVQLIRKEAWDGCHLVSKEIIYLCRRSAVYDPDASVRIAALRYLSTIDKAAVAEALRDTNAEVRKAAFAIVGPQALEVCTTPHLVILALTQEGDEMTDKVKEEFRKRVGEDAGAVIRDIHSVFTVKSEVLLHVLSESIPNLPTRLPQHPPGSPHCSGGNAQRSAGHKRKALTSRRVWDGIVEQATPMRSQRVEDPIEEPTQLVEGSEQISLQISSCGSSARNVAAFCSNLSEDDLNSLAWW</sequence>
<reference evidence="3 4" key="1">
    <citation type="submission" date="2020-04" db="EMBL/GenBank/DDBJ databases">
        <title>Perkinsus chesapeaki whole genome sequence.</title>
        <authorList>
            <person name="Bogema D.R."/>
        </authorList>
    </citation>
    <scope>NUCLEOTIDE SEQUENCE [LARGE SCALE GENOMIC DNA]</scope>
    <source>
        <strain evidence="3">ATCC PRA-425</strain>
    </source>
</reference>
<dbReference type="PRINTS" id="PR00348">
    <property type="entry name" value="UBIQUITIN"/>
</dbReference>
<feature type="domain" description="Ubiquitin-like" evidence="2">
    <location>
        <begin position="176"/>
        <end position="237"/>
    </location>
</feature>
<protein>
    <recommendedName>
        <fullName evidence="2">Ubiquitin-like domain-containing protein</fullName>
    </recommendedName>
</protein>
<dbReference type="Gene3D" id="3.10.20.90">
    <property type="entry name" value="Phosphatidylinositol 3-kinase Catalytic Subunit, Chain A, domain 1"/>
    <property type="match status" value="6"/>
</dbReference>
<feature type="domain" description="Ubiquitin-like" evidence="2">
    <location>
        <begin position="393"/>
        <end position="467"/>
    </location>
</feature>
<gene>
    <name evidence="3" type="ORF">FOL47_003515</name>
</gene>
<dbReference type="InterPro" id="IPR029071">
    <property type="entry name" value="Ubiquitin-like_domsf"/>
</dbReference>
<dbReference type="InterPro" id="IPR019956">
    <property type="entry name" value="Ubiquitin_dom"/>
</dbReference>
<dbReference type="PROSITE" id="PS50053">
    <property type="entry name" value="UBIQUITIN_2"/>
    <property type="match status" value="6"/>
</dbReference>
<feature type="domain" description="Ubiquitin-like" evidence="2">
    <location>
        <begin position="616"/>
        <end position="689"/>
    </location>
</feature>
<feature type="domain" description="Ubiquitin-like" evidence="2">
    <location>
        <begin position="238"/>
        <end position="302"/>
    </location>
</feature>
<dbReference type="OrthoDB" id="10393522at2759"/>
<dbReference type="SUPFAM" id="SSF48371">
    <property type="entry name" value="ARM repeat"/>
    <property type="match status" value="1"/>
</dbReference>
<dbReference type="EMBL" id="JAAPAO010000021">
    <property type="protein sequence ID" value="KAF4677064.1"/>
    <property type="molecule type" value="Genomic_DNA"/>
</dbReference>
<dbReference type="SMART" id="SM00213">
    <property type="entry name" value="UBQ"/>
    <property type="match status" value="6"/>
</dbReference>
<evidence type="ECO:0000259" key="2">
    <source>
        <dbReference type="PROSITE" id="PS50053"/>
    </source>
</evidence>
<organism evidence="3 4">
    <name type="scientific">Perkinsus chesapeaki</name>
    <name type="common">Clam parasite</name>
    <name type="synonym">Perkinsus andrewsi</name>
    <dbReference type="NCBI Taxonomy" id="330153"/>
    <lineage>
        <taxon>Eukaryota</taxon>
        <taxon>Sar</taxon>
        <taxon>Alveolata</taxon>
        <taxon>Perkinsozoa</taxon>
        <taxon>Perkinsea</taxon>
        <taxon>Perkinsida</taxon>
        <taxon>Perkinsidae</taxon>
        <taxon>Perkinsus</taxon>
    </lineage>
</organism>
<dbReference type="InterPro" id="IPR050158">
    <property type="entry name" value="Ubiquitin_ubiquitin-like"/>
</dbReference>
<accession>A0A7J6N0A4</accession>
<evidence type="ECO:0000313" key="3">
    <source>
        <dbReference type="EMBL" id="KAF4677064.1"/>
    </source>
</evidence>
<dbReference type="SUPFAM" id="SSF54236">
    <property type="entry name" value="Ubiquitin-like"/>
    <property type="match status" value="6"/>
</dbReference>
<feature type="domain" description="Ubiquitin-like" evidence="2">
    <location>
        <begin position="468"/>
        <end position="526"/>
    </location>
</feature>
<feature type="domain" description="Ubiquitin-like" evidence="2">
    <location>
        <begin position="313"/>
        <end position="392"/>
    </location>
</feature>
<evidence type="ECO:0000313" key="4">
    <source>
        <dbReference type="Proteomes" id="UP000591131"/>
    </source>
</evidence>
<dbReference type="InterPro" id="IPR016024">
    <property type="entry name" value="ARM-type_fold"/>
</dbReference>
<dbReference type="InterPro" id="IPR000626">
    <property type="entry name" value="Ubiquitin-like_dom"/>
</dbReference>
<evidence type="ECO:0000256" key="1">
    <source>
        <dbReference type="SAM" id="MobiDB-lite"/>
    </source>
</evidence>
<dbReference type="PANTHER" id="PTHR10666">
    <property type="entry name" value="UBIQUITIN"/>
    <property type="match status" value="1"/>
</dbReference>
<feature type="region of interest" description="Disordered" evidence="1">
    <location>
        <begin position="1070"/>
        <end position="1092"/>
    </location>
</feature>
<dbReference type="Proteomes" id="UP000591131">
    <property type="component" value="Unassembled WGS sequence"/>
</dbReference>
<comment type="caution">
    <text evidence="3">The sequence shown here is derived from an EMBL/GenBank/DDBJ whole genome shotgun (WGS) entry which is preliminary data.</text>
</comment>
<dbReference type="Pfam" id="PF00240">
    <property type="entry name" value="ubiquitin"/>
    <property type="match status" value="5"/>
</dbReference>
<keyword evidence="4" id="KW-1185">Reference proteome</keyword>